<protein>
    <submittedName>
        <fullName evidence="1">Uncharacterized protein</fullName>
    </submittedName>
</protein>
<gene>
    <name evidence="1" type="ORF">MENTE1834_LOCUS26257</name>
</gene>
<comment type="caution">
    <text evidence="1">The sequence shown here is derived from an EMBL/GenBank/DDBJ whole genome shotgun (WGS) entry which is preliminary data.</text>
</comment>
<accession>A0ACB0ZJ87</accession>
<keyword evidence="2" id="KW-1185">Reference proteome</keyword>
<dbReference type="EMBL" id="CAVMJV010000037">
    <property type="protein sequence ID" value="CAK5079161.1"/>
    <property type="molecule type" value="Genomic_DNA"/>
</dbReference>
<dbReference type="Proteomes" id="UP001497535">
    <property type="component" value="Unassembled WGS sequence"/>
</dbReference>
<name>A0ACB0ZJ87_MELEN</name>
<organism evidence="1 2">
    <name type="scientific">Meloidogyne enterolobii</name>
    <name type="common">Root-knot nematode worm</name>
    <name type="synonym">Meloidogyne mayaguensis</name>
    <dbReference type="NCBI Taxonomy" id="390850"/>
    <lineage>
        <taxon>Eukaryota</taxon>
        <taxon>Metazoa</taxon>
        <taxon>Ecdysozoa</taxon>
        <taxon>Nematoda</taxon>
        <taxon>Chromadorea</taxon>
        <taxon>Rhabditida</taxon>
        <taxon>Tylenchina</taxon>
        <taxon>Tylenchomorpha</taxon>
        <taxon>Tylenchoidea</taxon>
        <taxon>Meloidogynidae</taxon>
        <taxon>Meloidogyninae</taxon>
        <taxon>Meloidogyne</taxon>
    </lineage>
</organism>
<reference evidence="1" key="1">
    <citation type="submission" date="2023-11" db="EMBL/GenBank/DDBJ databases">
        <authorList>
            <person name="Poullet M."/>
        </authorList>
    </citation>
    <scope>NUCLEOTIDE SEQUENCE</scope>
    <source>
        <strain evidence="1">E1834</strain>
    </source>
</reference>
<evidence type="ECO:0000313" key="2">
    <source>
        <dbReference type="Proteomes" id="UP001497535"/>
    </source>
</evidence>
<evidence type="ECO:0000313" key="1">
    <source>
        <dbReference type="EMBL" id="CAK5079161.1"/>
    </source>
</evidence>
<proteinExistence type="predicted"/>
<sequence length="152" mass="17996">MVFRHFIIFLEFADVRKFFADKICGCPQIFYLSLNAPIFFISLKFPSNFSLFIFYFILETRWDQPKRFYTAEEYAENYTEIAAKIAAKNQSLINSGNVSNNFERNQVIPPNSAPQLPARLNNKVPTPLERPKKDQKDYLKKERKRRWDNNEG</sequence>